<comment type="similarity">
    <text evidence="2 12 13">Belongs to the TonB-dependent receptor family.</text>
</comment>
<keyword evidence="4 12" id="KW-1134">Transmembrane beta strand</keyword>
<evidence type="ECO:0000256" key="4">
    <source>
        <dbReference type="ARBA" id="ARBA00022452"/>
    </source>
</evidence>
<evidence type="ECO:0000256" key="10">
    <source>
        <dbReference type="ARBA" id="ARBA00023170"/>
    </source>
</evidence>
<evidence type="ECO:0000256" key="12">
    <source>
        <dbReference type="PROSITE-ProRule" id="PRU01360"/>
    </source>
</evidence>
<name>A0A2G9CB23_9BURK</name>
<feature type="domain" description="TonB-dependent receptor plug" evidence="15">
    <location>
        <begin position="5"/>
        <end position="109"/>
    </location>
</feature>
<dbReference type="PANTHER" id="PTHR30069">
    <property type="entry name" value="TONB-DEPENDENT OUTER MEMBRANE RECEPTOR"/>
    <property type="match status" value="1"/>
</dbReference>
<sequence>MRLGDIAAELTVITRDTIERQGFGNVAALLRNVAGLQMTNNGGPGNTTSVFVRGAETRHTVVLIDGVRIDGQSTGGARWENLPVSLIDRVEVLKGPASALYGSDAIGGVVQIFTRQGSGRPQLGLGIGGGNLGQIKADVSLLGGNADFDYAGSLAVDRGTGFNAYGLTTSKNFNPDKDGWRNYNGSLRLGARLAEGQRLELLGLKSRSDVGYDAGKNADDRGITESIAAKLSLKSIWSEVLSTQLSVGQSEENYETRPSAPYLTRTRIRSASLLGFYRINAEHQLNGVLERREDRLVNVDLVAGGAGTRSQNAVGLSYLGTLGALSLQAHGRHDDDSEFGGIDTGSLAAGYRLGGGWRVTASTGNAFRAPTLFHRGSVYGPDTSKGFPELRPERGHNREAGLAWAQGDLDFAITTFRNRVSDLIAFGAAGSCRSTTGCYTNVARAMLKGTSLKGGATLGAVKFSATADFLDPTDANTGRQLQRRAKRFGTLRAETTLRTWTLGANLVGSGERFDDAANKTRLGGYGLLNLDAQLAFAKDWRLQLNVDNAFNRQYQTANFFNQAGRTWFVMLRYAPTL</sequence>
<keyword evidence="3 12" id="KW-0813">Transport</keyword>
<evidence type="ECO:0000256" key="8">
    <source>
        <dbReference type="ARBA" id="ARBA00023077"/>
    </source>
</evidence>
<proteinExistence type="inferred from homology"/>
<accession>A0A2G9CB23</accession>
<evidence type="ECO:0000256" key="9">
    <source>
        <dbReference type="ARBA" id="ARBA00023136"/>
    </source>
</evidence>
<dbReference type="PROSITE" id="PS52016">
    <property type="entry name" value="TONB_DEPENDENT_REC_3"/>
    <property type="match status" value="1"/>
</dbReference>
<evidence type="ECO:0000256" key="11">
    <source>
        <dbReference type="ARBA" id="ARBA00023237"/>
    </source>
</evidence>
<dbReference type="InterPro" id="IPR039426">
    <property type="entry name" value="TonB-dep_rcpt-like"/>
</dbReference>
<comment type="subcellular location">
    <subcellularLocation>
        <location evidence="1 12">Cell outer membrane</location>
        <topology evidence="1 12">Multi-pass membrane protein</topology>
    </subcellularLocation>
</comment>
<dbReference type="InterPro" id="IPR000531">
    <property type="entry name" value="Beta-barrel_TonB"/>
</dbReference>
<evidence type="ECO:0000256" key="5">
    <source>
        <dbReference type="ARBA" id="ARBA00022692"/>
    </source>
</evidence>
<evidence type="ECO:0000259" key="14">
    <source>
        <dbReference type="Pfam" id="PF00593"/>
    </source>
</evidence>
<dbReference type="CDD" id="cd01347">
    <property type="entry name" value="ligand_gated_channel"/>
    <property type="match status" value="1"/>
</dbReference>
<comment type="caution">
    <text evidence="16">The sequence shown here is derived from an EMBL/GenBank/DDBJ whole genome shotgun (WGS) entry which is preliminary data.</text>
</comment>
<dbReference type="InterPro" id="IPR036942">
    <property type="entry name" value="Beta-barrel_TonB_sf"/>
</dbReference>
<keyword evidence="17" id="KW-1185">Reference proteome</keyword>
<protein>
    <submittedName>
        <fullName evidence="16">TonB-dependent receptor</fullName>
    </submittedName>
</protein>
<dbReference type="Gene3D" id="2.170.130.10">
    <property type="entry name" value="TonB-dependent receptor, plug domain"/>
    <property type="match status" value="1"/>
</dbReference>
<evidence type="ECO:0000256" key="13">
    <source>
        <dbReference type="RuleBase" id="RU003357"/>
    </source>
</evidence>
<dbReference type="InterPro" id="IPR037066">
    <property type="entry name" value="Plug_dom_sf"/>
</dbReference>
<keyword evidence="7" id="KW-0406">Ion transport</keyword>
<keyword evidence="11 12" id="KW-0998">Cell outer membrane</keyword>
<dbReference type="GO" id="GO:0015889">
    <property type="term" value="P:cobalamin transport"/>
    <property type="evidence" value="ECO:0007669"/>
    <property type="project" value="TreeGrafter"/>
</dbReference>
<evidence type="ECO:0000256" key="2">
    <source>
        <dbReference type="ARBA" id="ARBA00009810"/>
    </source>
</evidence>
<evidence type="ECO:0000259" key="15">
    <source>
        <dbReference type="Pfam" id="PF07715"/>
    </source>
</evidence>
<dbReference type="SUPFAM" id="SSF56935">
    <property type="entry name" value="Porins"/>
    <property type="match status" value="1"/>
</dbReference>
<keyword evidence="9 12" id="KW-0472">Membrane</keyword>
<dbReference type="AlphaFoldDB" id="A0A2G9CB23"/>
<dbReference type="EMBL" id="PEOG01000019">
    <property type="protein sequence ID" value="PIM53552.1"/>
    <property type="molecule type" value="Genomic_DNA"/>
</dbReference>
<organism evidence="16 17">
    <name type="scientific">Roseateles chitinivorans</name>
    <dbReference type="NCBI Taxonomy" id="2917965"/>
    <lineage>
        <taxon>Bacteria</taxon>
        <taxon>Pseudomonadati</taxon>
        <taxon>Pseudomonadota</taxon>
        <taxon>Betaproteobacteria</taxon>
        <taxon>Burkholderiales</taxon>
        <taxon>Sphaerotilaceae</taxon>
        <taxon>Roseateles</taxon>
    </lineage>
</organism>
<keyword evidence="5 12" id="KW-0812">Transmembrane</keyword>
<dbReference type="Pfam" id="PF07715">
    <property type="entry name" value="Plug"/>
    <property type="match status" value="1"/>
</dbReference>
<dbReference type="GO" id="GO:0006811">
    <property type="term" value="P:monoatomic ion transport"/>
    <property type="evidence" value="ECO:0007669"/>
    <property type="project" value="UniProtKB-KW"/>
</dbReference>
<dbReference type="PANTHER" id="PTHR30069:SF53">
    <property type="entry name" value="COLICIN I RECEPTOR-RELATED"/>
    <property type="match status" value="1"/>
</dbReference>
<keyword evidence="10 16" id="KW-0675">Receptor</keyword>
<evidence type="ECO:0000256" key="1">
    <source>
        <dbReference type="ARBA" id="ARBA00004571"/>
    </source>
</evidence>
<feature type="domain" description="TonB-dependent receptor-like beta-barrel" evidence="14">
    <location>
        <begin position="152"/>
        <end position="548"/>
    </location>
</feature>
<evidence type="ECO:0000256" key="6">
    <source>
        <dbReference type="ARBA" id="ARBA00022729"/>
    </source>
</evidence>
<keyword evidence="8 13" id="KW-0798">TonB box</keyword>
<keyword evidence="6" id="KW-0732">Signal</keyword>
<dbReference type="Proteomes" id="UP000231501">
    <property type="component" value="Unassembled WGS sequence"/>
</dbReference>
<dbReference type="Gene3D" id="2.40.170.20">
    <property type="entry name" value="TonB-dependent receptor, beta-barrel domain"/>
    <property type="match status" value="1"/>
</dbReference>
<dbReference type="Pfam" id="PF00593">
    <property type="entry name" value="TonB_dep_Rec_b-barrel"/>
    <property type="match status" value="1"/>
</dbReference>
<dbReference type="GO" id="GO:0009279">
    <property type="term" value="C:cell outer membrane"/>
    <property type="evidence" value="ECO:0007669"/>
    <property type="project" value="UniProtKB-SubCell"/>
</dbReference>
<gene>
    <name evidence="16" type="ORF">CS062_08720</name>
</gene>
<dbReference type="InterPro" id="IPR012910">
    <property type="entry name" value="Plug_dom"/>
</dbReference>
<evidence type="ECO:0000313" key="17">
    <source>
        <dbReference type="Proteomes" id="UP000231501"/>
    </source>
</evidence>
<evidence type="ECO:0000256" key="7">
    <source>
        <dbReference type="ARBA" id="ARBA00023065"/>
    </source>
</evidence>
<evidence type="ECO:0000256" key="3">
    <source>
        <dbReference type="ARBA" id="ARBA00022448"/>
    </source>
</evidence>
<reference evidence="16 17" key="1">
    <citation type="submission" date="2017-11" db="EMBL/GenBank/DDBJ databases">
        <title>Draft genome sequence of Mitsuaria sp. HWN-4.</title>
        <authorList>
            <person name="Gundlapally S.R."/>
        </authorList>
    </citation>
    <scope>NUCLEOTIDE SEQUENCE [LARGE SCALE GENOMIC DNA]</scope>
    <source>
        <strain evidence="16 17">HWN-4</strain>
    </source>
</reference>
<evidence type="ECO:0000313" key="16">
    <source>
        <dbReference type="EMBL" id="PIM53552.1"/>
    </source>
</evidence>